<evidence type="ECO:0000259" key="2">
    <source>
        <dbReference type="Pfam" id="PF07992"/>
    </source>
</evidence>
<evidence type="ECO:0000313" key="5">
    <source>
        <dbReference type="Proteomes" id="UP000295132"/>
    </source>
</evidence>
<dbReference type="PRINTS" id="PR00469">
    <property type="entry name" value="PNDRDTASEII"/>
</dbReference>
<dbReference type="AlphaFoldDB" id="A0A4R5VVC5"/>
<dbReference type="PRINTS" id="PR00368">
    <property type="entry name" value="FADPNR"/>
</dbReference>
<sequence>MRDVLIVGAGPAGISSAIVCARAGVKVKVVDEFVRPGGRLLGQLHEEPDGTWWNGIETAERLISEARELGVEFDMGVSVYNLKRSGDEWKVYTTKDTIRAKALLLATGAAETALPIAGWTLPGVMSIGAAQVMTNVHRVRPGQRGVIVGVNILSTAIARELELAGVEIESMMLPLKSLITEDAGDPGKVLDSLLRVAHLAPSKFLRFGSGMMKSPSMKRFGLKFYPKSGFRVWGIPVKLRQAVVEIVGSEQVEGVRVVDIDLDGNPVESTERLIEADFVCIAGGLYPLVELAALAGCSFRYVEELGGHVPIHSEKMKTGLKGLYVAGNITGIESAKVAMSQGEVAGYSIAEELLGTRSFEEPLRAALEKVEATRQKADIQFHPGIEKGREQVEMAFKVWEAEMGNQLYVKKG</sequence>
<reference evidence="4 5" key="1">
    <citation type="submission" date="2019-03" db="EMBL/GenBank/DDBJ databases">
        <title>Bacillus niacini sp. nov. a Nicotinate-Metabolizing Mesophile Isolated from Soil.</title>
        <authorList>
            <person name="Zhang G."/>
        </authorList>
    </citation>
    <scope>NUCLEOTIDE SEQUENCE [LARGE SCALE GENOMIC DNA]</scope>
    <source>
        <strain evidence="4 5">WN066</strain>
    </source>
</reference>
<dbReference type="InterPro" id="IPR036188">
    <property type="entry name" value="FAD/NAD-bd_sf"/>
</dbReference>
<comment type="caution">
    <text evidence="4">The sequence shown here is derived from an EMBL/GenBank/DDBJ whole genome shotgun (WGS) entry which is preliminary data.</text>
</comment>
<gene>
    <name evidence="4" type="ORF">E2K98_06420</name>
    <name evidence="3" type="ORF">RCG21_14175</name>
</gene>
<dbReference type="InterPro" id="IPR051691">
    <property type="entry name" value="Metab_Enz_Cyan_OpOx_G3PDH"/>
</dbReference>
<protein>
    <submittedName>
        <fullName evidence="3 4">FAD-dependent oxidoreductase</fullName>
    </submittedName>
</protein>
<dbReference type="PANTHER" id="PTHR42949">
    <property type="entry name" value="ANAEROBIC GLYCEROL-3-PHOSPHATE DEHYDROGENASE SUBUNIT B"/>
    <property type="match status" value="1"/>
</dbReference>
<dbReference type="GO" id="GO:0016491">
    <property type="term" value="F:oxidoreductase activity"/>
    <property type="evidence" value="ECO:0007669"/>
    <property type="project" value="UniProtKB-KW"/>
</dbReference>
<reference evidence="3" key="2">
    <citation type="submission" date="2023-08" db="EMBL/GenBank/DDBJ databases">
        <title>Nitrogen cycling bacteria in agricultural field soils.</title>
        <authorList>
            <person name="Jang J."/>
        </authorList>
    </citation>
    <scope>NUCLEOTIDE SEQUENCE</scope>
    <source>
        <strain evidence="3">PS3-36</strain>
    </source>
</reference>
<dbReference type="Gene3D" id="3.50.50.60">
    <property type="entry name" value="FAD/NAD(P)-binding domain"/>
    <property type="match status" value="3"/>
</dbReference>
<proteinExistence type="predicted"/>
<dbReference type="EMBL" id="SMYO01000003">
    <property type="protein sequence ID" value="TDK63085.1"/>
    <property type="molecule type" value="Genomic_DNA"/>
</dbReference>
<dbReference type="Proteomes" id="UP000295132">
    <property type="component" value="Unassembled WGS sequence"/>
</dbReference>
<organism evidence="4 5">
    <name type="scientific">Bacillus salipaludis</name>
    <dbReference type="NCBI Taxonomy" id="2547811"/>
    <lineage>
        <taxon>Bacteria</taxon>
        <taxon>Bacillati</taxon>
        <taxon>Bacillota</taxon>
        <taxon>Bacilli</taxon>
        <taxon>Bacillales</taxon>
        <taxon>Bacillaceae</taxon>
        <taxon>Bacillus</taxon>
    </lineage>
</organism>
<dbReference type="EMBL" id="JAVGVR010000001">
    <property type="protein sequence ID" value="MDQ6597492.1"/>
    <property type="molecule type" value="Genomic_DNA"/>
</dbReference>
<feature type="domain" description="FAD/NAD(P)-binding" evidence="2">
    <location>
        <begin position="3"/>
        <end position="167"/>
    </location>
</feature>
<keyword evidence="1" id="KW-0560">Oxidoreductase</keyword>
<accession>A0A4R5VVC5</accession>
<evidence type="ECO:0000313" key="6">
    <source>
        <dbReference type="Proteomes" id="UP001178888"/>
    </source>
</evidence>
<evidence type="ECO:0000313" key="3">
    <source>
        <dbReference type="EMBL" id="MDQ6597492.1"/>
    </source>
</evidence>
<dbReference type="Pfam" id="PF07992">
    <property type="entry name" value="Pyr_redox_2"/>
    <property type="match status" value="1"/>
</dbReference>
<dbReference type="SUPFAM" id="SSF51905">
    <property type="entry name" value="FAD/NAD(P)-binding domain"/>
    <property type="match status" value="1"/>
</dbReference>
<evidence type="ECO:0000256" key="1">
    <source>
        <dbReference type="ARBA" id="ARBA00023002"/>
    </source>
</evidence>
<dbReference type="Proteomes" id="UP001178888">
    <property type="component" value="Unassembled WGS sequence"/>
</dbReference>
<keyword evidence="6" id="KW-1185">Reference proteome</keyword>
<dbReference type="InterPro" id="IPR023753">
    <property type="entry name" value="FAD/NAD-binding_dom"/>
</dbReference>
<dbReference type="RefSeq" id="WP_133333430.1">
    <property type="nucleotide sequence ID" value="NZ_JAVGVR010000001.1"/>
</dbReference>
<dbReference type="PANTHER" id="PTHR42949:SF3">
    <property type="entry name" value="ANAEROBIC GLYCEROL-3-PHOSPHATE DEHYDROGENASE SUBUNIT B"/>
    <property type="match status" value="1"/>
</dbReference>
<evidence type="ECO:0000313" key="4">
    <source>
        <dbReference type="EMBL" id="TDK63085.1"/>
    </source>
</evidence>
<name>A0A4R5VVC5_9BACI</name>